<dbReference type="SUPFAM" id="SSF50729">
    <property type="entry name" value="PH domain-like"/>
    <property type="match status" value="1"/>
</dbReference>
<organism evidence="2 3">
    <name type="scientific">Tritrichomonas musculus</name>
    <dbReference type="NCBI Taxonomy" id="1915356"/>
    <lineage>
        <taxon>Eukaryota</taxon>
        <taxon>Metamonada</taxon>
        <taxon>Parabasalia</taxon>
        <taxon>Tritrichomonadida</taxon>
        <taxon>Tritrichomonadidae</taxon>
        <taxon>Tritrichomonas</taxon>
    </lineage>
</organism>
<evidence type="ECO:0000259" key="1">
    <source>
        <dbReference type="Pfam" id="PF01369"/>
    </source>
</evidence>
<dbReference type="InterPro" id="IPR000904">
    <property type="entry name" value="Sec7_dom"/>
</dbReference>
<accession>A0ABR2JXA9</accession>
<reference evidence="2 3" key="1">
    <citation type="submission" date="2024-04" db="EMBL/GenBank/DDBJ databases">
        <title>Tritrichomonas musculus Genome.</title>
        <authorList>
            <person name="Alves-Ferreira E."/>
            <person name="Grigg M."/>
            <person name="Lorenzi H."/>
            <person name="Galac M."/>
        </authorList>
    </citation>
    <scope>NUCLEOTIDE SEQUENCE [LARGE SCALE GENOMIC DNA]</scope>
    <source>
        <strain evidence="2 3">EAF2021</strain>
    </source>
</reference>
<dbReference type="InterPro" id="IPR035999">
    <property type="entry name" value="Sec7_dom_sf"/>
</dbReference>
<keyword evidence="3" id="KW-1185">Reference proteome</keyword>
<evidence type="ECO:0000313" key="2">
    <source>
        <dbReference type="EMBL" id="KAK8883128.1"/>
    </source>
</evidence>
<proteinExistence type="predicted"/>
<dbReference type="Pfam" id="PF01369">
    <property type="entry name" value="Sec7"/>
    <property type="match status" value="1"/>
</dbReference>
<feature type="domain" description="SEC7" evidence="1">
    <location>
        <begin position="34"/>
        <end position="209"/>
    </location>
</feature>
<dbReference type="EMBL" id="JAPFFF010000009">
    <property type="protein sequence ID" value="KAK8883128.1"/>
    <property type="molecule type" value="Genomic_DNA"/>
</dbReference>
<dbReference type="SUPFAM" id="SSF48425">
    <property type="entry name" value="Sec7 domain"/>
    <property type="match status" value="1"/>
</dbReference>
<protein>
    <recommendedName>
        <fullName evidence="1">SEC7 domain-containing protein</fullName>
    </recommendedName>
</protein>
<dbReference type="Gene3D" id="2.30.29.30">
    <property type="entry name" value="Pleckstrin-homology domain (PH domain)/Phosphotyrosine-binding domain (PTB)"/>
    <property type="match status" value="1"/>
</dbReference>
<evidence type="ECO:0000313" key="3">
    <source>
        <dbReference type="Proteomes" id="UP001470230"/>
    </source>
</evidence>
<dbReference type="InterPro" id="IPR011993">
    <property type="entry name" value="PH-like_dom_sf"/>
</dbReference>
<comment type="caution">
    <text evidence="2">The sequence shown here is derived from an EMBL/GenBank/DDBJ whole genome shotgun (WGS) entry which is preliminary data.</text>
</comment>
<gene>
    <name evidence="2" type="ORF">M9Y10_045776</name>
</gene>
<name>A0ABR2JXA9_9EUKA</name>
<dbReference type="Proteomes" id="UP001470230">
    <property type="component" value="Unassembled WGS sequence"/>
</dbReference>
<sequence>MSNTPECSSWLGKPPPIDDSEKLLTDRSFIFPTKFVEQFNKDPLEGSRFLFDFSPDFKLSSNSFLSRIFFYCPEISYSSITNYFLSSVNVSGTEFRDNRKSLFYFYFQSVNLDYLDISKAAQILLSRIAIPINPASNKIILEAFGEAYCNSNKYIQETPTDVAMFGKAAILYSMDKIGTNKMPRDEFKQILDESNFTDPAKETFLDEIIKNPVPLFFTFFDSQIEPSFEKSGNFTKYGKKHKRKKKISLNITKGKIVYYKDNPKDQSERSFKLNNIITEIVPQEQKNPAYLVIKKNQGVTFDYTVKSKGHEVIKKKQSFALVPDGDEDLIAWKRCIDYNSCYISLYNLRL</sequence>